<dbReference type="GO" id="GO:0016020">
    <property type="term" value="C:membrane"/>
    <property type="evidence" value="ECO:0007669"/>
    <property type="project" value="UniProtKB-SubCell"/>
</dbReference>
<dbReference type="PANTHER" id="PTHR46119">
    <property type="entry name" value="OS08G0405700 PROTEIN"/>
    <property type="match status" value="1"/>
</dbReference>
<evidence type="ECO:0000313" key="4">
    <source>
        <dbReference type="EMBL" id="KZM95630.1"/>
    </source>
</evidence>
<sequence length="281" mass="30910">MKSIDLLCASPASTAICSSTDLRAMVRSHGTRSVDRRRHHYMSDHYPRKSRNNVPVIPCSSQLPSIPSSYYQKSRKSASDHSSAARGDRELRRKSSTDIINDLATTTPYGSSRYLLSDRPFDELLPQTDNALALVPSEPVAPRRVGENDSALVSGNQDPRPRARTGSNDSLVLTSNITKQKQLVLSQPARRHESSAHKSSSARSQTRHQVVELMVSIHCKGCEGKVRKHISRMEGVSSFSIDRATKKVIVIGEVTPFGVLSSISKVKNAQFWPCPTSLSSS</sequence>
<dbReference type="PANTHER" id="PTHR46119:SF12">
    <property type="entry name" value="PROTEIN SODIUM POTASSIUM ROOT DEFECTIVE 3"/>
    <property type="match status" value="1"/>
</dbReference>
<dbReference type="InterPro" id="IPR006121">
    <property type="entry name" value="HMA_dom"/>
</dbReference>
<feature type="compositionally biased region" description="Polar residues" evidence="2">
    <location>
        <begin position="59"/>
        <end position="72"/>
    </location>
</feature>
<accession>A0A162A5D5</accession>
<dbReference type="Gene3D" id="3.30.70.100">
    <property type="match status" value="1"/>
</dbReference>
<evidence type="ECO:0000259" key="3">
    <source>
        <dbReference type="PROSITE" id="PS50846"/>
    </source>
</evidence>
<dbReference type="InterPro" id="IPR036163">
    <property type="entry name" value="HMA_dom_sf"/>
</dbReference>
<dbReference type="STRING" id="79200.A0A162A5D5"/>
<feature type="domain" description="HMA" evidence="3">
    <location>
        <begin position="208"/>
        <end position="274"/>
    </location>
</feature>
<feature type="compositionally biased region" description="Polar residues" evidence="2">
    <location>
        <begin position="165"/>
        <end position="185"/>
    </location>
</feature>
<gene>
    <name evidence="4" type="ORF">DCAR_018872</name>
</gene>
<dbReference type="PROSITE" id="PS50846">
    <property type="entry name" value="HMA_2"/>
    <property type="match status" value="1"/>
</dbReference>
<dbReference type="GO" id="GO:0009626">
    <property type="term" value="P:plant-type hypersensitive response"/>
    <property type="evidence" value="ECO:0007669"/>
    <property type="project" value="UniProtKB-KW"/>
</dbReference>
<dbReference type="GO" id="GO:0046872">
    <property type="term" value="F:metal ion binding"/>
    <property type="evidence" value="ECO:0007669"/>
    <property type="project" value="InterPro"/>
</dbReference>
<feature type="region of interest" description="Disordered" evidence="2">
    <location>
        <begin position="135"/>
        <end position="207"/>
    </location>
</feature>
<dbReference type="Pfam" id="PF00403">
    <property type="entry name" value="HMA"/>
    <property type="match status" value="1"/>
</dbReference>
<dbReference type="CDD" id="cd00371">
    <property type="entry name" value="HMA"/>
    <property type="match status" value="1"/>
</dbReference>
<comment type="caution">
    <text evidence="4">The sequence shown here is derived from an EMBL/GenBank/DDBJ whole genome shotgun (WGS) entry which is preliminary data.</text>
</comment>
<reference evidence="4" key="1">
    <citation type="journal article" date="2016" name="Nat. Genet.">
        <title>A high-quality carrot genome assembly provides new insights into carotenoid accumulation and asterid genome evolution.</title>
        <authorList>
            <person name="Iorizzo M."/>
            <person name="Ellison S."/>
            <person name="Senalik D."/>
            <person name="Zeng P."/>
            <person name="Satapoomin P."/>
            <person name="Huang J."/>
            <person name="Bowman M."/>
            <person name="Iovene M."/>
            <person name="Sanseverino W."/>
            <person name="Cavagnaro P."/>
            <person name="Yildiz M."/>
            <person name="Macko-Podgorni A."/>
            <person name="Moranska E."/>
            <person name="Grzebelus E."/>
            <person name="Grzebelus D."/>
            <person name="Ashrafi H."/>
            <person name="Zheng Z."/>
            <person name="Cheng S."/>
            <person name="Spooner D."/>
            <person name="Van Deynze A."/>
            <person name="Simon P."/>
        </authorList>
    </citation>
    <scope>NUCLEOTIDE SEQUENCE [LARGE SCALE GENOMIC DNA]</scope>
    <source>
        <tissue evidence="4">Leaf</tissue>
    </source>
</reference>
<dbReference type="AlphaFoldDB" id="A0A162A5D5"/>
<dbReference type="OMA" id="HYQFDFG"/>
<dbReference type="SUPFAM" id="SSF55008">
    <property type="entry name" value="HMA, heavy metal-associated domain"/>
    <property type="match status" value="1"/>
</dbReference>
<evidence type="ECO:0000256" key="2">
    <source>
        <dbReference type="SAM" id="MobiDB-lite"/>
    </source>
</evidence>
<feature type="compositionally biased region" description="Basic and acidic residues" evidence="2">
    <location>
        <begin position="86"/>
        <end position="96"/>
    </location>
</feature>
<evidence type="ECO:0000256" key="1">
    <source>
        <dbReference type="ARBA" id="ARBA00004170"/>
    </source>
</evidence>
<dbReference type="KEGG" id="dcr:108220908"/>
<feature type="region of interest" description="Disordered" evidence="2">
    <location>
        <begin position="27"/>
        <end position="104"/>
    </location>
</feature>
<organism evidence="4">
    <name type="scientific">Daucus carota subsp. sativus</name>
    <name type="common">Carrot</name>
    <dbReference type="NCBI Taxonomy" id="79200"/>
    <lineage>
        <taxon>Eukaryota</taxon>
        <taxon>Viridiplantae</taxon>
        <taxon>Streptophyta</taxon>
        <taxon>Embryophyta</taxon>
        <taxon>Tracheophyta</taxon>
        <taxon>Spermatophyta</taxon>
        <taxon>Magnoliopsida</taxon>
        <taxon>eudicotyledons</taxon>
        <taxon>Gunneridae</taxon>
        <taxon>Pentapetalae</taxon>
        <taxon>asterids</taxon>
        <taxon>campanulids</taxon>
        <taxon>Apiales</taxon>
        <taxon>Apiaceae</taxon>
        <taxon>Apioideae</taxon>
        <taxon>Scandiceae</taxon>
        <taxon>Daucinae</taxon>
        <taxon>Daucus</taxon>
        <taxon>Daucus sect. Daucus</taxon>
    </lineage>
</organism>
<dbReference type="OrthoDB" id="689350at2759"/>
<protein>
    <recommendedName>
        <fullName evidence="3">HMA domain-containing protein</fullName>
    </recommendedName>
</protein>
<proteinExistence type="predicted"/>
<dbReference type="Gramene" id="KZM95630">
    <property type="protein sequence ID" value="KZM95630"/>
    <property type="gene ID" value="DCAR_018872"/>
</dbReference>
<dbReference type="EMBL" id="LNRQ01000005">
    <property type="protein sequence ID" value="KZM95630.1"/>
    <property type="molecule type" value="Genomic_DNA"/>
</dbReference>
<name>A0A162A5D5_DAUCS</name>
<comment type="subcellular location">
    <subcellularLocation>
        <location evidence="1">Membrane</location>
        <topology evidence="1">Peripheral membrane protein</topology>
    </subcellularLocation>
</comment>
<dbReference type="InterPro" id="IPR044526">
    <property type="entry name" value="NAKR1-3"/>
</dbReference>